<evidence type="ECO:0000256" key="1">
    <source>
        <dbReference type="SAM" id="MobiDB-lite"/>
    </source>
</evidence>
<evidence type="ECO:0000313" key="2">
    <source>
        <dbReference type="EMBL" id="GBP02027.1"/>
    </source>
</evidence>
<gene>
    <name evidence="2" type="ORF">EVAR_73845_1</name>
</gene>
<accession>A0A4C1SL32</accession>
<dbReference type="AlphaFoldDB" id="A0A4C1SL32"/>
<evidence type="ECO:0000313" key="3">
    <source>
        <dbReference type="Proteomes" id="UP000299102"/>
    </source>
</evidence>
<dbReference type="EMBL" id="BGZK01003508">
    <property type="protein sequence ID" value="GBP02027.1"/>
    <property type="molecule type" value="Genomic_DNA"/>
</dbReference>
<feature type="region of interest" description="Disordered" evidence="1">
    <location>
        <begin position="98"/>
        <end position="119"/>
    </location>
</feature>
<sequence>MVRRSVRAVFNRGHAGPCRRVWHHHASPTLAQVDSADTTHGLPVRIEDYGSIRGLLFLTLLSYGRLLELEECLNKINYDYDTSEVRRQGDKVEEHSTFTLDPHPAYTGTTRQEEEGKTFNPLGRRSQKISWLGLVLHSTGPTEMGIF</sequence>
<keyword evidence="3" id="KW-1185">Reference proteome</keyword>
<protein>
    <submittedName>
        <fullName evidence="2">Uncharacterized protein</fullName>
    </submittedName>
</protein>
<proteinExistence type="predicted"/>
<organism evidence="2 3">
    <name type="scientific">Eumeta variegata</name>
    <name type="common">Bagworm moth</name>
    <name type="synonym">Eumeta japonica</name>
    <dbReference type="NCBI Taxonomy" id="151549"/>
    <lineage>
        <taxon>Eukaryota</taxon>
        <taxon>Metazoa</taxon>
        <taxon>Ecdysozoa</taxon>
        <taxon>Arthropoda</taxon>
        <taxon>Hexapoda</taxon>
        <taxon>Insecta</taxon>
        <taxon>Pterygota</taxon>
        <taxon>Neoptera</taxon>
        <taxon>Endopterygota</taxon>
        <taxon>Lepidoptera</taxon>
        <taxon>Glossata</taxon>
        <taxon>Ditrysia</taxon>
        <taxon>Tineoidea</taxon>
        <taxon>Psychidae</taxon>
        <taxon>Oiketicinae</taxon>
        <taxon>Eumeta</taxon>
    </lineage>
</organism>
<name>A0A4C1SL32_EUMVA</name>
<reference evidence="2 3" key="1">
    <citation type="journal article" date="2019" name="Commun. Biol.">
        <title>The bagworm genome reveals a unique fibroin gene that provides high tensile strength.</title>
        <authorList>
            <person name="Kono N."/>
            <person name="Nakamura H."/>
            <person name="Ohtoshi R."/>
            <person name="Tomita M."/>
            <person name="Numata K."/>
            <person name="Arakawa K."/>
        </authorList>
    </citation>
    <scope>NUCLEOTIDE SEQUENCE [LARGE SCALE GENOMIC DNA]</scope>
</reference>
<comment type="caution">
    <text evidence="2">The sequence shown here is derived from an EMBL/GenBank/DDBJ whole genome shotgun (WGS) entry which is preliminary data.</text>
</comment>
<dbReference type="Proteomes" id="UP000299102">
    <property type="component" value="Unassembled WGS sequence"/>
</dbReference>